<dbReference type="Pfam" id="PF00004">
    <property type="entry name" value="AAA"/>
    <property type="match status" value="1"/>
</dbReference>
<evidence type="ECO:0000259" key="8">
    <source>
        <dbReference type="SMART" id="SM01086"/>
    </source>
</evidence>
<dbReference type="InterPro" id="IPR003959">
    <property type="entry name" value="ATPase_AAA_core"/>
</dbReference>
<comment type="subcellular location">
    <subcellularLocation>
        <location evidence="1">Cytoplasm</location>
    </subcellularLocation>
</comment>
<evidence type="ECO:0000256" key="6">
    <source>
        <dbReference type="ARBA" id="ARBA00023186"/>
    </source>
</evidence>
<dbReference type="InterPro" id="IPR019489">
    <property type="entry name" value="Clp_ATPase_C"/>
</dbReference>
<dbReference type="InterPro" id="IPR004491">
    <property type="entry name" value="HslU"/>
</dbReference>
<dbReference type="InterPro" id="IPR027417">
    <property type="entry name" value="P-loop_NTPase"/>
</dbReference>
<dbReference type="GO" id="GO:0008233">
    <property type="term" value="F:peptidase activity"/>
    <property type="evidence" value="ECO:0007669"/>
    <property type="project" value="UniProtKB-KW"/>
</dbReference>
<dbReference type="GO" id="GO:0051603">
    <property type="term" value="P:proteolysis involved in protein catabolic process"/>
    <property type="evidence" value="ECO:0007669"/>
    <property type="project" value="TreeGrafter"/>
</dbReference>
<keyword evidence="3" id="KW-0963">Cytoplasm</keyword>
<name>A0A841J0I4_9SPHN</name>
<dbReference type="NCBIfam" id="NF003544">
    <property type="entry name" value="PRK05201.1"/>
    <property type="match status" value="1"/>
</dbReference>
<dbReference type="FunFam" id="3.40.50.300:FF:000220">
    <property type="entry name" value="ATP-dependent protease ATPase subunit HslU"/>
    <property type="match status" value="1"/>
</dbReference>
<feature type="domain" description="AAA+ ATPase" evidence="7">
    <location>
        <begin position="50"/>
        <end position="322"/>
    </location>
</feature>
<feature type="domain" description="Clp ATPase C-terminal" evidence="8">
    <location>
        <begin position="325"/>
        <end position="421"/>
    </location>
</feature>
<dbReference type="SUPFAM" id="SSF52540">
    <property type="entry name" value="P-loop containing nucleoside triphosphate hydrolases"/>
    <property type="match status" value="1"/>
</dbReference>
<evidence type="ECO:0000256" key="5">
    <source>
        <dbReference type="ARBA" id="ARBA00022840"/>
    </source>
</evidence>
<dbReference type="PANTHER" id="PTHR48102:SF3">
    <property type="entry name" value="ATP-DEPENDENT PROTEASE ATPASE SUBUNIT HSLU"/>
    <property type="match status" value="1"/>
</dbReference>
<dbReference type="Pfam" id="PF07724">
    <property type="entry name" value="AAA_2"/>
    <property type="match status" value="1"/>
</dbReference>
<keyword evidence="9" id="KW-0645">Protease</keyword>
<sequence length="433" mass="48042">MKNTLTPKAIVAALDEHIIGQQDAKRAVAVALRNRWRRQQLDAALRDEVTPKNILMIGPTGCGKTEISRRLAKLADAPFVKVEATKFTEVGYVGRDVEQIVRDLVEEAMRLERDRRRESVRVAASEAAMQRLLDALTGKEASEATRLSYRQRIEDGQMNDAEVEIEVADSPSMPMEIPGMGGQIGMINLSEMMGKAFGQQQKKRRKMRVAEAWDRLVEEEQDKRLDQDDVARVALSDAEQNGIVFIDEIDKIAVSDVRGGSVSREGVQRDLLPLIEGTTVATKYGPLKTDHILFIASGAFHVAKPSDLLPELQGRLPIRVELKGLTEEDFVAILSDTKASLAQQYKALLATENVNIDLREDGIRAVARTAAEVNSQIENIGARRLQTVMEKLLEDISFHAEERGGETLVVDAAYVDSQLSSIARNTDLSKYIL</sequence>
<evidence type="ECO:0000259" key="7">
    <source>
        <dbReference type="SMART" id="SM00382"/>
    </source>
</evidence>
<dbReference type="Gene3D" id="3.40.50.300">
    <property type="entry name" value="P-loop containing nucleotide triphosphate hydrolases"/>
    <property type="match status" value="2"/>
</dbReference>
<dbReference type="PANTHER" id="PTHR48102">
    <property type="entry name" value="ATP-DEPENDENT CLP PROTEASE ATP-BINDING SUBUNIT CLPX-LIKE, MITOCHONDRIAL-RELATED"/>
    <property type="match status" value="1"/>
</dbReference>
<dbReference type="FunFam" id="3.40.50.300:FF:000213">
    <property type="entry name" value="ATP-dependent protease ATPase subunit HslU"/>
    <property type="match status" value="1"/>
</dbReference>
<dbReference type="InterPro" id="IPR050052">
    <property type="entry name" value="ATP-dep_Clp_protease_ClpX"/>
</dbReference>
<comment type="caution">
    <text evidence="9">The sequence shown here is derived from an EMBL/GenBank/DDBJ whole genome shotgun (WGS) entry which is preliminary data.</text>
</comment>
<keyword evidence="6" id="KW-0143">Chaperone</keyword>
<dbReference type="GO" id="GO:0009376">
    <property type="term" value="C:HslUV protease complex"/>
    <property type="evidence" value="ECO:0007669"/>
    <property type="project" value="InterPro"/>
</dbReference>
<reference evidence="9 10" key="1">
    <citation type="submission" date="2020-08" db="EMBL/GenBank/DDBJ databases">
        <title>Genomic Encyclopedia of Type Strains, Phase IV (KMG-IV): sequencing the most valuable type-strain genomes for metagenomic binning, comparative biology and taxonomic classification.</title>
        <authorList>
            <person name="Goeker M."/>
        </authorList>
    </citation>
    <scope>NUCLEOTIDE SEQUENCE [LARGE SCALE GENOMIC DNA]</scope>
    <source>
        <strain evidence="9 10">DSM 102255</strain>
    </source>
</reference>
<dbReference type="RefSeq" id="WP_184080403.1">
    <property type="nucleotide sequence ID" value="NZ_JACIJP010000003.1"/>
</dbReference>
<keyword evidence="9" id="KW-0378">Hydrolase</keyword>
<dbReference type="AlphaFoldDB" id="A0A841J0I4"/>
<keyword evidence="5 9" id="KW-0067">ATP-binding</keyword>
<comment type="similarity">
    <text evidence="2">Belongs to the ClpX chaperone family. HslU subfamily.</text>
</comment>
<proteinExistence type="inferred from homology"/>
<dbReference type="CDD" id="cd19498">
    <property type="entry name" value="RecA-like_HslU"/>
    <property type="match status" value="1"/>
</dbReference>
<dbReference type="GO" id="GO:0005524">
    <property type="term" value="F:ATP binding"/>
    <property type="evidence" value="ECO:0007669"/>
    <property type="project" value="UniProtKB-KW"/>
</dbReference>
<evidence type="ECO:0000256" key="3">
    <source>
        <dbReference type="ARBA" id="ARBA00022490"/>
    </source>
</evidence>
<evidence type="ECO:0000313" key="9">
    <source>
        <dbReference type="EMBL" id="MBB6124357.1"/>
    </source>
</evidence>
<dbReference type="SMART" id="SM00382">
    <property type="entry name" value="AAA"/>
    <property type="match status" value="1"/>
</dbReference>
<gene>
    <name evidence="9" type="ORF">FHS92_002102</name>
</gene>
<accession>A0A841J0I4</accession>
<dbReference type="Gene3D" id="1.10.8.60">
    <property type="match status" value="1"/>
</dbReference>
<dbReference type="GO" id="GO:0016887">
    <property type="term" value="F:ATP hydrolysis activity"/>
    <property type="evidence" value="ECO:0007669"/>
    <property type="project" value="InterPro"/>
</dbReference>
<dbReference type="NCBIfam" id="TIGR00390">
    <property type="entry name" value="hslU"/>
    <property type="match status" value="1"/>
</dbReference>
<keyword evidence="4" id="KW-0547">Nucleotide-binding</keyword>
<organism evidence="9 10">
    <name type="scientific">Sphingobium subterraneum</name>
    <dbReference type="NCBI Taxonomy" id="627688"/>
    <lineage>
        <taxon>Bacteria</taxon>
        <taxon>Pseudomonadati</taxon>
        <taxon>Pseudomonadota</taxon>
        <taxon>Alphaproteobacteria</taxon>
        <taxon>Sphingomonadales</taxon>
        <taxon>Sphingomonadaceae</taxon>
        <taxon>Sphingobium</taxon>
    </lineage>
</organism>
<evidence type="ECO:0000256" key="4">
    <source>
        <dbReference type="ARBA" id="ARBA00022741"/>
    </source>
</evidence>
<dbReference type="Proteomes" id="UP000552700">
    <property type="component" value="Unassembled WGS sequence"/>
</dbReference>
<protein>
    <submittedName>
        <fullName evidence="9">ATP-dependent HslUV protease ATP-binding subunit HslU</fullName>
    </submittedName>
</protein>
<evidence type="ECO:0000313" key="10">
    <source>
        <dbReference type="Proteomes" id="UP000552700"/>
    </source>
</evidence>
<evidence type="ECO:0000256" key="1">
    <source>
        <dbReference type="ARBA" id="ARBA00004496"/>
    </source>
</evidence>
<dbReference type="EMBL" id="JACIJP010000003">
    <property type="protein sequence ID" value="MBB6124357.1"/>
    <property type="molecule type" value="Genomic_DNA"/>
</dbReference>
<dbReference type="SMART" id="SM01086">
    <property type="entry name" value="ClpB_D2-small"/>
    <property type="match status" value="1"/>
</dbReference>
<dbReference type="InterPro" id="IPR003593">
    <property type="entry name" value="AAA+_ATPase"/>
</dbReference>
<keyword evidence="10" id="KW-1185">Reference proteome</keyword>
<evidence type="ECO:0000256" key="2">
    <source>
        <dbReference type="ARBA" id="ARBA00009771"/>
    </source>
</evidence>